<dbReference type="CDD" id="cd00093">
    <property type="entry name" value="HTH_XRE"/>
    <property type="match status" value="1"/>
</dbReference>
<dbReference type="PROSITE" id="PS50943">
    <property type="entry name" value="HTH_CROC1"/>
    <property type="match status" value="1"/>
</dbReference>
<feature type="domain" description="HTH cro/C1-type" evidence="1">
    <location>
        <begin position="41"/>
        <end position="77"/>
    </location>
</feature>
<dbReference type="Proteomes" id="UP001556636">
    <property type="component" value="Unassembled WGS sequence"/>
</dbReference>
<dbReference type="EMBL" id="JBAKFG010000003">
    <property type="protein sequence ID" value="MEX0373488.1"/>
    <property type="molecule type" value="Genomic_DNA"/>
</dbReference>
<evidence type="ECO:0000259" key="1">
    <source>
        <dbReference type="PROSITE" id="PS50943"/>
    </source>
</evidence>
<dbReference type="SUPFAM" id="SSF47413">
    <property type="entry name" value="lambda repressor-like DNA-binding domains"/>
    <property type="match status" value="1"/>
</dbReference>
<comment type="caution">
    <text evidence="2">The sequence shown here is derived from an EMBL/GenBank/DDBJ whole genome shotgun (WGS) entry which is preliminary data.</text>
</comment>
<evidence type="ECO:0000313" key="2">
    <source>
        <dbReference type="EMBL" id="MEX0373488.1"/>
    </source>
</evidence>
<dbReference type="InterPro" id="IPR039554">
    <property type="entry name" value="HigA2-like_HTH"/>
</dbReference>
<evidence type="ECO:0000313" key="3">
    <source>
        <dbReference type="Proteomes" id="UP001556636"/>
    </source>
</evidence>
<dbReference type="InterPro" id="IPR010982">
    <property type="entry name" value="Lambda_DNA-bd_dom_sf"/>
</dbReference>
<protein>
    <submittedName>
        <fullName evidence="2">XRE family transcriptional regulator</fullName>
    </submittedName>
</protein>
<accession>A0ABV3S0A2</accession>
<organism evidence="2 3">
    <name type="scientific">Spiribacter roseus</name>
    <dbReference type="NCBI Taxonomy" id="1855875"/>
    <lineage>
        <taxon>Bacteria</taxon>
        <taxon>Pseudomonadati</taxon>
        <taxon>Pseudomonadota</taxon>
        <taxon>Gammaproteobacteria</taxon>
        <taxon>Chromatiales</taxon>
        <taxon>Ectothiorhodospiraceae</taxon>
        <taxon>Spiribacter</taxon>
    </lineage>
</organism>
<reference evidence="2 3" key="1">
    <citation type="submission" date="2024-02" db="EMBL/GenBank/DDBJ databases">
        <title>New especies of Spiribacter isolated from saline water.</title>
        <authorList>
            <person name="Leon M.J."/>
            <person name="De La Haba R."/>
            <person name="Sanchez-Porro C."/>
            <person name="Ventosa A."/>
        </authorList>
    </citation>
    <scope>NUCLEOTIDE SEQUENCE [LARGE SCALE GENOMIC DNA]</scope>
    <source>
        <strain evidence="3">ag22IC6-196</strain>
    </source>
</reference>
<keyword evidence="3" id="KW-1185">Reference proteome</keyword>
<proteinExistence type="predicted"/>
<dbReference type="Gene3D" id="1.10.260.40">
    <property type="entry name" value="lambda repressor-like DNA-binding domains"/>
    <property type="match status" value="1"/>
</dbReference>
<name>A0ABV3S0A2_9GAMM</name>
<dbReference type="RefSeq" id="WP_367951730.1">
    <property type="nucleotide sequence ID" value="NZ_JBAKFG010000003.1"/>
</dbReference>
<gene>
    <name evidence="2" type="ORF">V6X51_08610</name>
</gene>
<dbReference type="Pfam" id="PF13744">
    <property type="entry name" value="HTH_37"/>
    <property type="match status" value="1"/>
</dbReference>
<dbReference type="InterPro" id="IPR001387">
    <property type="entry name" value="Cro/C1-type_HTH"/>
</dbReference>
<sequence>MATEYYDSVWDAIEDTPEASLNMRLRSELMTRIAHRVREWGITQKEAADRLGVTQPRLNDLLNGRINKFGLDALVKLTGPAHFHLKLEIEDDKEVAE</sequence>